<dbReference type="InterPro" id="IPR027461">
    <property type="entry name" value="Carboxypeptidase_A_C_sf"/>
</dbReference>
<keyword evidence="4" id="KW-0378">Hydrolase</keyword>
<evidence type="ECO:0000256" key="6">
    <source>
        <dbReference type="PIRSR" id="PIRSR028757-1"/>
    </source>
</evidence>
<keyword evidence="10" id="KW-1185">Reference proteome</keyword>
<dbReference type="eggNOG" id="COG1619">
    <property type="taxonomic scope" value="Bacteria"/>
</dbReference>
<dbReference type="GO" id="GO:0004180">
    <property type="term" value="F:carboxypeptidase activity"/>
    <property type="evidence" value="ECO:0007669"/>
    <property type="project" value="UniProtKB-KW"/>
</dbReference>
<feature type="domain" description="LD-carboxypeptidase N-terminal" evidence="7">
    <location>
        <begin position="12"/>
        <end position="130"/>
    </location>
</feature>
<feature type="active site" description="Nucleophile" evidence="6">
    <location>
        <position position="111"/>
    </location>
</feature>
<evidence type="ECO:0000256" key="5">
    <source>
        <dbReference type="ARBA" id="ARBA00022825"/>
    </source>
</evidence>
<organism evidence="9 10">
    <name type="scientific">Haloplasma contractile SSD-17B</name>
    <dbReference type="NCBI Taxonomy" id="1033810"/>
    <lineage>
        <taxon>Bacteria</taxon>
        <taxon>Bacillati</taxon>
        <taxon>Mycoplasmatota</taxon>
        <taxon>Mollicutes</taxon>
        <taxon>Haloplasmatales</taxon>
        <taxon>Haloplasmataceae</taxon>
        <taxon>Haloplasma</taxon>
    </lineage>
</organism>
<dbReference type="OrthoDB" id="9807329at2"/>
<keyword evidence="5" id="KW-0720">Serine protease</keyword>
<dbReference type="InterPro" id="IPR027478">
    <property type="entry name" value="LdcA_N"/>
</dbReference>
<dbReference type="AlphaFoldDB" id="F7PRG4"/>
<dbReference type="PANTHER" id="PTHR30237:SF2">
    <property type="entry name" value="MUREIN TETRAPEPTIDE CARBOXYPEPTIDASE"/>
    <property type="match status" value="1"/>
</dbReference>
<dbReference type="InterPro" id="IPR029062">
    <property type="entry name" value="Class_I_gatase-like"/>
</dbReference>
<feature type="active site" description="Charge relay system" evidence="6">
    <location>
        <position position="202"/>
    </location>
</feature>
<keyword evidence="3" id="KW-0645">Protease</keyword>
<dbReference type="InterPro" id="IPR040921">
    <property type="entry name" value="Peptidase_S66C"/>
</dbReference>
<evidence type="ECO:0000313" key="10">
    <source>
        <dbReference type="Proteomes" id="UP000005707"/>
    </source>
</evidence>
<dbReference type="Gene3D" id="3.50.30.60">
    <property type="entry name" value="LD-carboxypeptidase A C-terminal domain-like"/>
    <property type="match status" value="1"/>
</dbReference>
<protein>
    <submittedName>
        <fullName evidence="9">LD-carboxypeptidase family protein</fullName>
    </submittedName>
</protein>
<dbReference type="STRING" id="1033810.HLPCO_002203"/>
<dbReference type="SUPFAM" id="SSF141986">
    <property type="entry name" value="LD-carboxypeptidase A C-terminal domain-like"/>
    <property type="match status" value="1"/>
</dbReference>
<dbReference type="PANTHER" id="PTHR30237">
    <property type="entry name" value="MURAMOYLTETRAPEPTIDE CARBOXYPEPTIDASE"/>
    <property type="match status" value="1"/>
</dbReference>
<evidence type="ECO:0000313" key="9">
    <source>
        <dbReference type="EMBL" id="ERJ11720.1"/>
    </source>
</evidence>
<dbReference type="RefSeq" id="WP_008824413.1">
    <property type="nucleotide sequence ID" value="NZ_AFNU02000008.1"/>
</dbReference>
<dbReference type="PIRSF" id="PIRSF028757">
    <property type="entry name" value="LD-carboxypeptidase"/>
    <property type="match status" value="1"/>
</dbReference>
<proteinExistence type="inferred from homology"/>
<sequence length="293" mass="32588">MNHSLLTKGDHVGLISCSDGISLDNEPIINELIDVLKNLGLSVFVAKTLYKRHGSFSGTGEDRADEVMSLFLNDTIKAIFDVSGGDSANQVLPHLDYETIKKNRKPFFGLSDLSVLLNAIYHRSSIPTYHYQIRNLVKDKRDSQVEYFTNTFFKGGETKYKLEWIRGNILKGTVVGGNLRCFLKLVGTNYCPDFKGKVLFLESLGGRDNRIASYLEQLKQIGALNQISGILLGTFSQMEGESIKPTVDELVLNATRDLDIPIVKTRDLGHGTDAKCIEIGGKINIFKNKNNVL</sequence>
<dbReference type="EMBL" id="AFNU02000008">
    <property type="protein sequence ID" value="ERJ11720.1"/>
    <property type="molecule type" value="Genomic_DNA"/>
</dbReference>
<dbReference type="Proteomes" id="UP000005707">
    <property type="component" value="Unassembled WGS sequence"/>
</dbReference>
<dbReference type="Pfam" id="PF17676">
    <property type="entry name" value="Peptidase_S66C"/>
    <property type="match status" value="1"/>
</dbReference>
<evidence type="ECO:0000256" key="3">
    <source>
        <dbReference type="ARBA" id="ARBA00022670"/>
    </source>
</evidence>
<evidence type="ECO:0000256" key="1">
    <source>
        <dbReference type="ARBA" id="ARBA00010233"/>
    </source>
</evidence>
<dbReference type="InParanoid" id="F7PRG4"/>
<evidence type="ECO:0000259" key="8">
    <source>
        <dbReference type="Pfam" id="PF17676"/>
    </source>
</evidence>
<dbReference type="CDD" id="cd07062">
    <property type="entry name" value="Peptidase_S66_mccF_like"/>
    <property type="match status" value="1"/>
</dbReference>
<evidence type="ECO:0000259" key="7">
    <source>
        <dbReference type="Pfam" id="PF02016"/>
    </source>
</evidence>
<dbReference type="FunCoup" id="F7PRG4">
    <property type="interactions" value="84"/>
</dbReference>
<dbReference type="SUPFAM" id="SSF52317">
    <property type="entry name" value="Class I glutamine amidotransferase-like"/>
    <property type="match status" value="1"/>
</dbReference>
<gene>
    <name evidence="9" type="ORF">HLPCO_002203</name>
</gene>
<reference evidence="9 10" key="2">
    <citation type="journal article" date="2013" name="PLoS ONE">
        <title>INDIGO - INtegrated Data Warehouse of MIcrobial GenOmes with Examples from the Red Sea Extremophiles.</title>
        <authorList>
            <person name="Alam I."/>
            <person name="Antunes A."/>
            <person name="Kamau A.A."/>
            <person name="Ba Alawi W."/>
            <person name="Kalkatawi M."/>
            <person name="Stingl U."/>
            <person name="Bajic V.B."/>
        </authorList>
    </citation>
    <scope>NUCLEOTIDE SEQUENCE [LARGE SCALE GENOMIC DNA]</scope>
    <source>
        <strain evidence="9 10">SSD-17B</strain>
    </source>
</reference>
<keyword evidence="2" id="KW-0121">Carboxypeptidase</keyword>
<dbReference type="InterPro" id="IPR003507">
    <property type="entry name" value="S66_fam"/>
</dbReference>
<comment type="caution">
    <text evidence="9">The sequence shown here is derived from an EMBL/GenBank/DDBJ whole genome shotgun (WGS) entry which is preliminary data.</text>
</comment>
<evidence type="ECO:0000256" key="2">
    <source>
        <dbReference type="ARBA" id="ARBA00022645"/>
    </source>
</evidence>
<comment type="similarity">
    <text evidence="1">Belongs to the peptidase S66 family.</text>
</comment>
<dbReference type="GO" id="GO:0006508">
    <property type="term" value="P:proteolysis"/>
    <property type="evidence" value="ECO:0007669"/>
    <property type="project" value="UniProtKB-KW"/>
</dbReference>
<feature type="domain" description="LD-carboxypeptidase C-terminal" evidence="8">
    <location>
        <begin position="171"/>
        <end position="285"/>
    </location>
</feature>
<reference evidence="9 10" key="1">
    <citation type="journal article" date="2011" name="J. Bacteriol.">
        <title>Genome sequence of Haloplasma contractile, an unusual contractile bacterium from a deep-sea anoxic brine lake.</title>
        <authorList>
            <person name="Antunes A."/>
            <person name="Alam I."/>
            <person name="El Dorry H."/>
            <person name="Siam R."/>
            <person name="Robertson A."/>
            <person name="Bajic V.B."/>
            <person name="Stingl U."/>
        </authorList>
    </citation>
    <scope>NUCLEOTIDE SEQUENCE [LARGE SCALE GENOMIC DNA]</scope>
    <source>
        <strain evidence="9 10">SSD-17B</strain>
    </source>
</reference>
<dbReference type="Pfam" id="PF02016">
    <property type="entry name" value="Peptidase_S66"/>
    <property type="match status" value="1"/>
</dbReference>
<dbReference type="GO" id="GO:0008236">
    <property type="term" value="F:serine-type peptidase activity"/>
    <property type="evidence" value="ECO:0007669"/>
    <property type="project" value="UniProtKB-KW"/>
</dbReference>
<dbReference type="Gene3D" id="3.40.50.10740">
    <property type="entry name" value="Class I glutamine amidotransferase-like"/>
    <property type="match status" value="1"/>
</dbReference>
<feature type="active site" description="Charge relay system" evidence="6">
    <location>
        <position position="270"/>
    </location>
</feature>
<name>F7PRG4_9MOLU</name>
<dbReference type="InterPro" id="IPR040449">
    <property type="entry name" value="Peptidase_S66_N"/>
</dbReference>
<accession>F7PRG4</accession>
<evidence type="ECO:0000256" key="4">
    <source>
        <dbReference type="ARBA" id="ARBA00022801"/>
    </source>
</evidence>